<gene>
    <name evidence="1" type="ORF">DHETER_LOCUS5999</name>
</gene>
<comment type="caution">
    <text evidence="1">The sequence shown here is derived from an EMBL/GenBank/DDBJ whole genome shotgun (WGS) entry which is preliminary data.</text>
</comment>
<dbReference type="EMBL" id="CAJVPU010007180">
    <property type="protein sequence ID" value="CAG8569595.1"/>
    <property type="molecule type" value="Genomic_DNA"/>
</dbReference>
<evidence type="ECO:0000313" key="2">
    <source>
        <dbReference type="Proteomes" id="UP000789702"/>
    </source>
</evidence>
<keyword evidence="2" id="KW-1185">Reference proteome</keyword>
<name>A0ACA9M639_9GLOM</name>
<protein>
    <submittedName>
        <fullName evidence="1">4681_t:CDS:1</fullName>
    </submittedName>
</protein>
<proteinExistence type="predicted"/>
<organism evidence="1 2">
    <name type="scientific">Dentiscutata heterogama</name>
    <dbReference type="NCBI Taxonomy" id="1316150"/>
    <lineage>
        <taxon>Eukaryota</taxon>
        <taxon>Fungi</taxon>
        <taxon>Fungi incertae sedis</taxon>
        <taxon>Mucoromycota</taxon>
        <taxon>Glomeromycotina</taxon>
        <taxon>Glomeromycetes</taxon>
        <taxon>Diversisporales</taxon>
        <taxon>Gigasporaceae</taxon>
        <taxon>Dentiscutata</taxon>
    </lineage>
</organism>
<dbReference type="Proteomes" id="UP000789702">
    <property type="component" value="Unassembled WGS sequence"/>
</dbReference>
<accession>A0ACA9M639</accession>
<sequence>MDKYFLMEVKPEKILLFGTKYWHKQSKDSQSIYTDEVREFIGKTSWNS</sequence>
<evidence type="ECO:0000313" key="1">
    <source>
        <dbReference type="EMBL" id="CAG8569595.1"/>
    </source>
</evidence>
<reference evidence="1" key="1">
    <citation type="submission" date="2021-06" db="EMBL/GenBank/DDBJ databases">
        <authorList>
            <person name="Kallberg Y."/>
            <person name="Tangrot J."/>
            <person name="Rosling A."/>
        </authorList>
    </citation>
    <scope>NUCLEOTIDE SEQUENCE</scope>
    <source>
        <strain evidence="1">IL203A</strain>
    </source>
</reference>